<dbReference type="PANTHER" id="PTHR48081">
    <property type="entry name" value="AB HYDROLASE SUPERFAMILY PROTEIN C4A8.06C"/>
    <property type="match status" value="1"/>
</dbReference>
<evidence type="ECO:0000313" key="7">
    <source>
        <dbReference type="Proteomes" id="UP000019028"/>
    </source>
</evidence>
<sequence length="331" mass="35009">MYSESVNRLLEQWRTSAAPLERALKGEPGADWPEARENYLAALATLFPAPPAVHIADTMLAGQPTSLITPSQAEQPAGFITPPRPGQPTGLAPRSQPHARRVLLYLHGGGYASGGRRGYHGLGGRFARRLNAQVYIPDYRLAPEHPFPAAIDDAFAAYRALLADGAEPASIMLAGDSAGGALVVTLLRKIRDAGLAQPAGGVALSPWADISQSGGSAVSREGRDPLCGVAFLNLLARNYLGAVAATHPDASPVFADVSGIAPVMIQVGENEVMLSDALRLAARLGEQRVRVTLEVWPAMFHVWHLCADVLPEAERAIANAAAFLLGTQADR</sequence>
<dbReference type="PROSITE" id="PS01174">
    <property type="entry name" value="LIPASE_GDXG_SER"/>
    <property type="match status" value="1"/>
</dbReference>
<dbReference type="OrthoDB" id="9806180at2"/>
<dbReference type="SUPFAM" id="SSF53474">
    <property type="entry name" value="alpha/beta-Hydrolases"/>
    <property type="match status" value="1"/>
</dbReference>
<dbReference type="InterPro" id="IPR050300">
    <property type="entry name" value="GDXG_lipolytic_enzyme"/>
</dbReference>
<reference evidence="6 7" key="1">
    <citation type="journal article" date="2014" name="Genome Biol. Evol.">
        <title>Genome degeneration and adaptation in a nascent stage of symbiosis.</title>
        <authorList>
            <person name="Oakeson K.F."/>
            <person name="Gil R."/>
            <person name="Clayton A.L."/>
            <person name="Dunn D.M."/>
            <person name="von Niederhausern A.C."/>
            <person name="Hamil C."/>
            <person name="Aoyagi A."/>
            <person name="Duval B."/>
            <person name="Baca A."/>
            <person name="Silva F.J."/>
            <person name="Vallier A."/>
            <person name="Jackson D.G."/>
            <person name="Latorre A."/>
            <person name="Weiss R.B."/>
            <person name="Heddi A."/>
            <person name="Moya A."/>
            <person name="Dale C."/>
        </authorList>
    </citation>
    <scope>NUCLEOTIDE SEQUENCE [LARGE SCALE GENOMIC DNA]</scope>
    <source>
        <strain evidence="6 7">HS1</strain>
    </source>
</reference>
<dbReference type="Proteomes" id="UP000019028">
    <property type="component" value="Chromosome"/>
</dbReference>
<dbReference type="Pfam" id="PF07859">
    <property type="entry name" value="Abhydrolase_3"/>
    <property type="match status" value="1"/>
</dbReference>
<dbReference type="PANTHER" id="PTHR48081:SF30">
    <property type="entry name" value="ACETYL-HYDROLASE LIPR-RELATED"/>
    <property type="match status" value="1"/>
</dbReference>
<dbReference type="InterPro" id="IPR033140">
    <property type="entry name" value="Lipase_GDXG_put_SER_AS"/>
</dbReference>
<dbReference type="AlphaFoldDB" id="W0HU68"/>
<protein>
    <submittedName>
        <fullName evidence="6">6-hexanolactone hydrolase</fullName>
    </submittedName>
</protein>
<dbReference type="InterPro" id="IPR013094">
    <property type="entry name" value="AB_hydrolase_3"/>
</dbReference>
<proteinExistence type="inferred from homology"/>
<feature type="domain" description="Alpha/beta hydrolase fold-3" evidence="5">
    <location>
        <begin position="103"/>
        <end position="304"/>
    </location>
</feature>
<keyword evidence="7" id="KW-1185">Reference proteome</keyword>
<evidence type="ECO:0000256" key="4">
    <source>
        <dbReference type="SAM" id="MobiDB-lite"/>
    </source>
</evidence>
<dbReference type="RefSeq" id="WP_025422438.1">
    <property type="nucleotide sequence ID" value="NZ_CP006569.1"/>
</dbReference>
<accession>W0HU68</accession>
<dbReference type="InterPro" id="IPR029058">
    <property type="entry name" value="AB_hydrolase_fold"/>
</dbReference>
<organism evidence="6 7">
    <name type="scientific">Sodalis praecaptivus</name>
    <dbReference type="NCBI Taxonomy" id="1239307"/>
    <lineage>
        <taxon>Bacteria</taxon>
        <taxon>Pseudomonadati</taxon>
        <taxon>Pseudomonadota</taxon>
        <taxon>Gammaproteobacteria</taxon>
        <taxon>Enterobacterales</taxon>
        <taxon>Bruguierivoracaceae</taxon>
        <taxon>Sodalis</taxon>
    </lineage>
</organism>
<dbReference type="Gene3D" id="3.40.50.1820">
    <property type="entry name" value="alpha/beta hydrolase"/>
    <property type="match status" value="1"/>
</dbReference>
<evidence type="ECO:0000256" key="2">
    <source>
        <dbReference type="ARBA" id="ARBA00022801"/>
    </source>
</evidence>
<feature type="active site" evidence="3">
    <location>
        <position position="177"/>
    </location>
</feature>
<dbReference type="GO" id="GO:0004806">
    <property type="term" value="F:triacylglycerol lipase activity"/>
    <property type="evidence" value="ECO:0007669"/>
    <property type="project" value="TreeGrafter"/>
</dbReference>
<dbReference type="PATRIC" id="fig|1239307.3.peg.2502"/>
<dbReference type="HOGENOM" id="CLU_012494_13_1_6"/>
<dbReference type="EMBL" id="CP006569">
    <property type="protein sequence ID" value="AHF77304.1"/>
    <property type="molecule type" value="Genomic_DNA"/>
</dbReference>
<dbReference type="KEGG" id="sod:Sant_2259"/>
<evidence type="ECO:0000313" key="6">
    <source>
        <dbReference type="EMBL" id="AHF77304.1"/>
    </source>
</evidence>
<evidence type="ECO:0000259" key="5">
    <source>
        <dbReference type="Pfam" id="PF07859"/>
    </source>
</evidence>
<comment type="similarity">
    <text evidence="1">Belongs to the 'GDXG' lipolytic enzyme family.</text>
</comment>
<evidence type="ECO:0000256" key="3">
    <source>
        <dbReference type="PROSITE-ProRule" id="PRU10038"/>
    </source>
</evidence>
<name>W0HU68_9GAMM</name>
<feature type="region of interest" description="Disordered" evidence="4">
    <location>
        <begin position="70"/>
        <end position="94"/>
    </location>
</feature>
<keyword evidence="2 6" id="KW-0378">Hydrolase</keyword>
<gene>
    <name evidence="6" type="ORF">Sant_2259</name>
</gene>
<evidence type="ECO:0000256" key="1">
    <source>
        <dbReference type="ARBA" id="ARBA00010515"/>
    </source>
</evidence>